<comment type="similarity">
    <text evidence="2">Belongs to the glypican family.</text>
</comment>
<gene>
    <name evidence="11" type="ORF">K0M31_020171</name>
</gene>
<evidence type="ECO:0000313" key="11">
    <source>
        <dbReference type="EMBL" id="KAK1129038.1"/>
    </source>
</evidence>
<evidence type="ECO:0000256" key="6">
    <source>
        <dbReference type="ARBA" id="ARBA00022974"/>
    </source>
</evidence>
<keyword evidence="10" id="KW-0449">Lipoprotein</keyword>
<evidence type="ECO:0000256" key="2">
    <source>
        <dbReference type="ARBA" id="ARBA00010260"/>
    </source>
</evidence>
<dbReference type="EMBL" id="JAHYIQ010000009">
    <property type="protein sequence ID" value="KAK1129038.1"/>
    <property type="molecule type" value="Genomic_DNA"/>
</dbReference>
<keyword evidence="4" id="KW-0336">GPI-anchor</keyword>
<keyword evidence="5" id="KW-0732">Signal</keyword>
<keyword evidence="3" id="KW-1003">Cell membrane</keyword>
<keyword evidence="8" id="KW-0325">Glycoprotein</keyword>
<name>A0AA40G133_9HYME</name>
<dbReference type="GO" id="GO:0005886">
    <property type="term" value="C:plasma membrane"/>
    <property type="evidence" value="ECO:0007669"/>
    <property type="project" value="UniProtKB-SubCell"/>
</dbReference>
<dbReference type="GO" id="GO:0098552">
    <property type="term" value="C:side of membrane"/>
    <property type="evidence" value="ECO:0007669"/>
    <property type="project" value="UniProtKB-KW"/>
</dbReference>
<sequence length="62" mass="7100">MYSTTCDGMCCNQEAEEQLRHQARADFHDLIHHHSRSLQGLLATTADALRGKSNIFYHKLNN</sequence>
<dbReference type="Pfam" id="PF01153">
    <property type="entry name" value="Glypican"/>
    <property type="match status" value="1"/>
</dbReference>
<evidence type="ECO:0000313" key="12">
    <source>
        <dbReference type="Proteomes" id="UP001177670"/>
    </source>
</evidence>
<dbReference type="InterPro" id="IPR001863">
    <property type="entry name" value="Glypican"/>
</dbReference>
<keyword evidence="7" id="KW-0472">Membrane</keyword>
<evidence type="ECO:0000256" key="8">
    <source>
        <dbReference type="ARBA" id="ARBA00023180"/>
    </source>
</evidence>
<comment type="caution">
    <text evidence="11">The sequence shown here is derived from an EMBL/GenBank/DDBJ whole genome shotgun (WGS) entry which is preliminary data.</text>
</comment>
<comment type="subcellular location">
    <subcellularLocation>
        <location evidence="1">Cell membrane</location>
        <topology evidence="1">Lipid-anchor</topology>
        <topology evidence="1">GPI-anchor</topology>
    </subcellularLocation>
</comment>
<dbReference type="AlphaFoldDB" id="A0AA40G133"/>
<protein>
    <submittedName>
        <fullName evidence="11">Uncharacterized protein</fullName>
    </submittedName>
</protein>
<keyword evidence="6" id="KW-0654">Proteoglycan</keyword>
<accession>A0AA40G133</accession>
<evidence type="ECO:0000256" key="7">
    <source>
        <dbReference type="ARBA" id="ARBA00023136"/>
    </source>
</evidence>
<evidence type="ECO:0000256" key="1">
    <source>
        <dbReference type="ARBA" id="ARBA00004609"/>
    </source>
</evidence>
<keyword evidence="9" id="KW-0357">Heparan sulfate</keyword>
<organism evidence="11 12">
    <name type="scientific">Melipona bicolor</name>
    <dbReference type="NCBI Taxonomy" id="60889"/>
    <lineage>
        <taxon>Eukaryota</taxon>
        <taxon>Metazoa</taxon>
        <taxon>Ecdysozoa</taxon>
        <taxon>Arthropoda</taxon>
        <taxon>Hexapoda</taxon>
        <taxon>Insecta</taxon>
        <taxon>Pterygota</taxon>
        <taxon>Neoptera</taxon>
        <taxon>Endopterygota</taxon>
        <taxon>Hymenoptera</taxon>
        <taxon>Apocrita</taxon>
        <taxon>Aculeata</taxon>
        <taxon>Apoidea</taxon>
        <taxon>Anthophila</taxon>
        <taxon>Apidae</taxon>
        <taxon>Melipona</taxon>
    </lineage>
</organism>
<dbReference type="GO" id="GO:0009966">
    <property type="term" value="P:regulation of signal transduction"/>
    <property type="evidence" value="ECO:0007669"/>
    <property type="project" value="InterPro"/>
</dbReference>
<keyword evidence="12" id="KW-1185">Reference proteome</keyword>
<evidence type="ECO:0000256" key="5">
    <source>
        <dbReference type="ARBA" id="ARBA00022729"/>
    </source>
</evidence>
<evidence type="ECO:0000256" key="4">
    <source>
        <dbReference type="ARBA" id="ARBA00022622"/>
    </source>
</evidence>
<dbReference type="Proteomes" id="UP001177670">
    <property type="component" value="Unassembled WGS sequence"/>
</dbReference>
<evidence type="ECO:0000256" key="3">
    <source>
        <dbReference type="ARBA" id="ARBA00022475"/>
    </source>
</evidence>
<evidence type="ECO:0000256" key="9">
    <source>
        <dbReference type="ARBA" id="ARBA00023207"/>
    </source>
</evidence>
<reference evidence="11" key="1">
    <citation type="submission" date="2021-10" db="EMBL/GenBank/DDBJ databases">
        <title>Melipona bicolor Genome sequencing and assembly.</title>
        <authorList>
            <person name="Araujo N.S."/>
            <person name="Arias M.C."/>
        </authorList>
    </citation>
    <scope>NUCLEOTIDE SEQUENCE</scope>
    <source>
        <strain evidence="11">USP_2M_L1-L4_2017</strain>
        <tissue evidence="11">Whole body</tissue>
    </source>
</reference>
<evidence type="ECO:0000256" key="10">
    <source>
        <dbReference type="ARBA" id="ARBA00023288"/>
    </source>
</evidence>
<proteinExistence type="inferred from homology"/>